<dbReference type="Proteomes" id="UP001630127">
    <property type="component" value="Unassembled WGS sequence"/>
</dbReference>
<evidence type="ECO:0000313" key="1">
    <source>
        <dbReference type="EMBL" id="KAL3515949.1"/>
    </source>
</evidence>
<keyword evidence="2" id="KW-1185">Reference proteome</keyword>
<comment type="caution">
    <text evidence="1">The sequence shown here is derived from an EMBL/GenBank/DDBJ whole genome shotgun (WGS) entry which is preliminary data.</text>
</comment>
<organism evidence="1 2">
    <name type="scientific">Cinchona calisaya</name>
    <dbReference type="NCBI Taxonomy" id="153742"/>
    <lineage>
        <taxon>Eukaryota</taxon>
        <taxon>Viridiplantae</taxon>
        <taxon>Streptophyta</taxon>
        <taxon>Embryophyta</taxon>
        <taxon>Tracheophyta</taxon>
        <taxon>Spermatophyta</taxon>
        <taxon>Magnoliopsida</taxon>
        <taxon>eudicotyledons</taxon>
        <taxon>Gunneridae</taxon>
        <taxon>Pentapetalae</taxon>
        <taxon>asterids</taxon>
        <taxon>lamiids</taxon>
        <taxon>Gentianales</taxon>
        <taxon>Rubiaceae</taxon>
        <taxon>Cinchonoideae</taxon>
        <taxon>Cinchoneae</taxon>
        <taxon>Cinchona</taxon>
    </lineage>
</organism>
<reference evidence="1 2" key="1">
    <citation type="submission" date="2024-11" db="EMBL/GenBank/DDBJ databases">
        <title>A near-complete genome assembly of Cinchona calisaya.</title>
        <authorList>
            <person name="Lian D.C."/>
            <person name="Zhao X.W."/>
            <person name="Wei L."/>
        </authorList>
    </citation>
    <scope>NUCLEOTIDE SEQUENCE [LARGE SCALE GENOMIC DNA]</scope>
    <source>
        <tissue evidence="1">Nenye</tissue>
    </source>
</reference>
<sequence length="107" mass="12723">MRNLNEREQEEMKCYDIWVMREYNVTKSWTKQYTIETNSLIKKVLGFTQGGKLILRMDNNMLASWDPKDQQFEDLGINGELYHVDTGFTESLILLDNRKTVVPWKVM</sequence>
<accession>A0ABD2ZAI8</accession>
<dbReference type="AlphaFoldDB" id="A0ABD2ZAI8"/>
<gene>
    <name evidence="1" type="ORF">ACH5RR_022851</name>
</gene>
<protein>
    <submittedName>
        <fullName evidence="1">Uncharacterized protein</fullName>
    </submittedName>
</protein>
<dbReference type="EMBL" id="JBJUIK010000010">
    <property type="protein sequence ID" value="KAL3515949.1"/>
    <property type="molecule type" value="Genomic_DNA"/>
</dbReference>
<proteinExistence type="predicted"/>
<evidence type="ECO:0000313" key="2">
    <source>
        <dbReference type="Proteomes" id="UP001630127"/>
    </source>
</evidence>
<name>A0ABD2ZAI8_9GENT</name>